<organism evidence="1">
    <name type="scientific">marine sediment metagenome</name>
    <dbReference type="NCBI Taxonomy" id="412755"/>
    <lineage>
        <taxon>unclassified sequences</taxon>
        <taxon>metagenomes</taxon>
        <taxon>ecological metagenomes</taxon>
    </lineage>
</organism>
<gene>
    <name evidence="1" type="ORF">S01H1_60837</name>
</gene>
<comment type="caution">
    <text evidence="1">The sequence shown here is derived from an EMBL/GenBank/DDBJ whole genome shotgun (WGS) entry which is preliminary data.</text>
</comment>
<protein>
    <submittedName>
        <fullName evidence="1">Uncharacterized protein</fullName>
    </submittedName>
</protein>
<feature type="non-terminal residue" evidence="1">
    <location>
        <position position="1"/>
    </location>
</feature>
<dbReference type="AlphaFoldDB" id="X0WKJ5"/>
<accession>X0WKJ5</accession>
<sequence>VSLNSPTDGNWNTSKTVNFDFNASDNYVVRNCSVWHNDATWGEQQSNTSDITNGSNNQIQTTFTNDGNFSWNVLCLDMSNRSAFAAANYTIKIDSTYPQIIIENPTNTSYANNDVWMNVTMVEIHKDKCYYDLDGTNYTLTNSSGKWNNYSTDLAHGLHNVIFWCNDSAGNLNHSSTVYFTVNHCVCGETITTSCTLYEDISTTGTCITFGANNIYLNCSGHLIDGDDGSGDYGVYSASRTSVEVRDCNFTDFG</sequence>
<evidence type="ECO:0000313" key="1">
    <source>
        <dbReference type="EMBL" id="GAG23762.1"/>
    </source>
</evidence>
<dbReference type="EMBL" id="BARS01039857">
    <property type="protein sequence ID" value="GAG23762.1"/>
    <property type="molecule type" value="Genomic_DNA"/>
</dbReference>
<proteinExistence type="predicted"/>
<reference evidence="1" key="1">
    <citation type="journal article" date="2014" name="Front. Microbiol.">
        <title>High frequency of phylogenetically diverse reductive dehalogenase-homologous genes in deep subseafloor sedimentary metagenomes.</title>
        <authorList>
            <person name="Kawai M."/>
            <person name="Futagami T."/>
            <person name="Toyoda A."/>
            <person name="Takaki Y."/>
            <person name="Nishi S."/>
            <person name="Hori S."/>
            <person name="Arai W."/>
            <person name="Tsubouchi T."/>
            <person name="Morono Y."/>
            <person name="Uchiyama I."/>
            <person name="Ito T."/>
            <person name="Fujiyama A."/>
            <person name="Inagaki F."/>
            <person name="Takami H."/>
        </authorList>
    </citation>
    <scope>NUCLEOTIDE SEQUENCE</scope>
    <source>
        <strain evidence="1">Expedition CK06-06</strain>
    </source>
</reference>
<name>X0WKJ5_9ZZZZ</name>
<feature type="non-terminal residue" evidence="1">
    <location>
        <position position="254"/>
    </location>
</feature>